<protein>
    <recommendedName>
        <fullName evidence="8">DNA 3'-5' helicase</fullName>
        <ecNumber evidence="8">5.6.2.4</ecNumber>
    </recommendedName>
</protein>
<dbReference type="InterPro" id="IPR014001">
    <property type="entry name" value="Helicase_ATP-bd"/>
</dbReference>
<evidence type="ECO:0000313" key="13">
    <source>
        <dbReference type="Proteomes" id="UP000187209"/>
    </source>
</evidence>
<evidence type="ECO:0000256" key="8">
    <source>
        <dbReference type="ARBA" id="ARBA00034808"/>
    </source>
</evidence>
<dbReference type="InterPro" id="IPR032284">
    <property type="entry name" value="RecQ_Zn-bd"/>
</dbReference>
<comment type="catalytic activity">
    <reaction evidence="7">
        <text>Couples ATP hydrolysis with the unwinding of duplex DNA by translocating in the 3'-5' direction.</text>
        <dbReference type="EC" id="5.6.2.4"/>
    </reaction>
</comment>
<gene>
    <name evidence="12" type="ORF">SteCoe_9511</name>
</gene>
<reference evidence="12 13" key="1">
    <citation type="submission" date="2016-11" db="EMBL/GenBank/DDBJ databases">
        <title>The macronuclear genome of Stentor coeruleus: a giant cell with tiny introns.</title>
        <authorList>
            <person name="Slabodnick M."/>
            <person name="Ruby J.G."/>
            <person name="Reiff S.B."/>
            <person name="Swart E.C."/>
            <person name="Gosai S."/>
            <person name="Prabakaran S."/>
            <person name="Witkowska E."/>
            <person name="Larue G.E."/>
            <person name="Fisher S."/>
            <person name="Freeman R.M."/>
            <person name="Gunawardena J."/>
            <person name="Chu W."/>
            <person name="Stover N.A."/>
            <person name="Gregory B.D."/>
            <person name="Nowacki M."/>
            <person name="Derisi J."/>
            <person name="Roy S.W."/>
            <person name="Marshall W.F."/>
            <person name="Sood P."/>
        </authorList>
    </citation>
    <scope>NUCLEOTIDE SEQUENCE [LARGE SCALE GENOMIC DNA]</scope>
    <source>
        <strain evidence="12">WM001</strain>
    </source>
</reference>
<sequence length="704" mass="82643">MWKQDLSYIESLKNLFPNYQFNKQKKSKSNAKIILPAPPKIDFSILKIPESETDSNKNKQENKKKPNKNRIDQVPSLSLAFNSNLQSKQTLQIEKKFPPKEVNNGFSNQIKSAASERISLSLSDNLQANRPELSHPEPLNSNFPNDKELFGINNRGIDKIRLKKNQREIMNAILNGKDVFSYLPSGSGKSLAYQISALNMEGITFIITENIPLLQNQIKKLNDLGLNSIIINPIKASDIKKNCIKATTNPNIKLFFLSPKLFLENDNIIELIDKLHNNKRLSFFVIDETQYQNFNTIKTQSDYHIYRYLKGKYLKIPLLYLSSSPSLQIFNELIDSIKISPEYIIENPQRPNIFYQVLPTQENKKSQLITLIKTRFDNKTGIIYYNKNNKCYDFFKELQEKYSLNCIFYHSNHTQERKIKTLETWLNHKNSILISSSPLDIKFNNKSIRFIIHYQIPTSVFEFYHNSCYAGRDSLYSECIILYNFKNKKSFHNTFDSTTSKNKKNYFINEMYKILLFCEEKHKCRKLMISKYLESDKSFDCNSMCDNCKNYKENEDISNEDYDDAVMKIIDLLRFYHDKIWTVNRLKKFLLGEKMKDIEMYRRSGYGSFKDFKYRVFIKKIVLKMLLGKILEGVFQKNNGKSQFVVKLGGKCFEKKKRNMTGQVLGEDNERNRDYGGLDNKFSGEVEEEKIRYHDDIVLPFKRK</sequence>
<dbReference type="GO" id="GO:0005737">
    <property type="term" value="C:cytoplasm"/>
    <property type="evidence" value="ECO:0007669"/>
    <property type="project" value="TreeGrafter"/>
</dbReference>
<dbReference type="Gene3D" id="1.10.10.10">
    <property type="entry name" value="Winged helix-like DNA-binding domain superfamily/Winged helix DNA-binding domain"/>
    <property type="match status" value="1"/>
</dbReference>
<evidence type="ECO:0000256" key="2">
    <source>
        <dbReference type="ARBA" id="ARBA00022741"/>
    </source>
</evidence>
<feature type="domain" description="Helicase ATP-binding" evidence="10">
    <location>
        <begin position="170"/>
        <end position="343"/>
    </location>
</feature>
<dbReference type="InterPro" id="IPR036388">
    <property type="entry name" value="WH-like_DNA-bd_sf"/>
</dbReference>
<keyword evidence="6" id="KW-0539">Nucleus</keyword>
<dbReference type="GO" id="GO:0000724">
    <property type="term" value="P:double-strand break repair via homologous recombination"/>
    <property type="evidence" value="ECO:0007669"/>
    <property type="project" value="TreeGrafter"/>
</dbReference>
<dbReference type="InterPro" id="IPR001650">
    <property type="entry name" value="Helicase_C-like"/>
</dbReference>
<keyword evidence="3" id="KW-0067">ATP-binding</keyword>
<dbReference type="Pfam" id="PF00271">
    <property type="entry name" value="Helicase_C"/>
    <property type="match status" value="1"/>
</dbReference>
<dbReference type="SUPFAM" id="SSF52540">
    <property type="entry name" value="P-loop containing nucleoside triphosphate hydrolases"/>
    <property type="match status" value="1"/>
</dbReference>
<organism evidence="12 13">
    <name type="scientific">Stentor coeruleus</name>
    <dbReference type="NCBI Taxonomy" id="5963"/>
    <lineage>
        <taxon>Eukaryota</taxon>
        <taxon>Sar</taxon>
        <taxon>Alveolata</taxon>
        <taxon>Ciliophora</taxon>
        <taxon>Postciliodesmatophora</taxon>
        <taxon>Heterotrichea</taxon>
        <taxon>Heterotrichida</taxon>
        <taxon>Stentoridae</taxon>
        <taxon>Stentor</taxon>
    </lineage>
</organism>
<feature type="region of interest" description="Disordered" evidence="9">
    <location>
        <begin position="46"/>
        <end position="76"/>
    </location>
</feature>
<dbReference type="Proteomes" id="UP000187209">
    <property type="component" value="Unassembled WGS sequence"/>
</dbReference>
<dbReference type="Gene3D" id="3.40.50.300">
    <property type="entry name" value="P-loop containing nucleotide triphosphate hydrolases"/>
    <property type="match status" value="2"/>
</dbReference>
<keyword evidence="13" id="KW-1185">Reference proteome</keyword>
<evidence type="ECO:0000259" key="10">
    <source>
        <dbReference type="PROSITE" id="PS51192"/>
    </source>
</evidence>
<proteinExistence type="inferred from homology"/>
<dbReference type="PANTHER" id="PTHR13710:SF153">
    <property type="entry name" value="RECQ-LIKE DNA HELICASE BLM"/>
    <property type="match status" value="1"/>
</dbReference>
<evidence type="ECO:0000256" key="1">
    <source>
        <dbReference type="ARBA" id="ARBA00005446"/>
    </source>
</evidence>
<dbReference type="Pfam" id="PF16124">
    <property type="entry name" value="RecQ_Zn_bind"/>
    <property type="match status" value="1"/>
</dbReference>
<dbReference type="PANTHER" id="PTHR13710">
    <property type="entry name" value="DNA HELICASE RECQ FAMILY MEMBER"/>
    <property type="match status" value="1"/>
</dbReference>
<comment type="similarity">
    <text evidence="1">Belongs to the helicase family. RecQ subfamily.</text>
</comment>
<dbReference type="EC" id="5.6.2.4" evidence="8"/>
<dbReference type="SMART" id="SM00487">
    <property type="entry name" value="DEXDc"/>
    <property type="match status" value="1"/>
</dbReference>
<keyword evidence="4" id="KW-0238">DNA-binding</keyword>
<feature type="compositionally biased region" description="Basic and acidic residues" evidence="9">
    <location>
        <begin position="54"/>
        <end position="64"/>
    </location>
</feature>
<dbReference type="GO" id="GO:0005694">
    <property type="term" value="C:chromosome"/>
    <property type="evidence" value="ECO:0007669"/>
    <property type="project" value="TreeGrafter"/>
</dbReference>
<evidence type="ECO:0000313" key="12">
    <source>
        <dbReference type="EMBL" id="OMJ88557.1"/>
    </source>
</evidence>
<dbReference type="InterPro" id="IPR011545">
    <property type="entry name" value="DEAD/DEAH_box_helicase_dom"/>
</dbReference>
<accession>A0A1R2CHS2</accession>
<dbReference type="GO" id="GO:0005524">
    <property type="term" value="F:ATP binding"/>
    <property type="evidence" value="ECO:0007669"/>
    <property type="project" value="UniProtKB-KW"/>
</dbReference>
<evidence type="ECO:0000256" key="6">
    <source>
        <dbReference type="ARBA" id="ARBA00023242"/>
    </source>
</evidence>
<dbReference type="OrthoDB" id="10261556at2759"/>
<dbReference type="PROSITE" id="PS51194">
    <property type="entry name" value="HELICASE_CTER"/>
    <property type="match status" value="1"/>
</dbReference>
<feature type="domain" description="Helicase C-terminal" evidence="11">
    <location>
        <begin position="364"/>
        <end position="515"/>
    </location>
</feature>
<evidence type="ECO:0000256" key="3">
    <source>
        <dbReference type="ARBA" id="ARBA00022840"/>
    </source>
</evidence>
<evidence type="ECO:0000259" key="11">
    <source>
        <dbReference type="PROSITE" id="PS51194"/>
    </source>
</evidence>
<name>A0A1R2CHS2_9CILI</name>
<dbReference type="GO" id="GO:0003677">
    <property type="term" value="F:DNA binding"/>
    <property type="evidence" value="ECO:0007669"/>
    <property type="project" value="UniProtKB-KW"/>
</dbReference>
<evidence type="ECO:0000256" key="7">
    <source>
        <dbReference type="ARBA" id="ARBA00034617"/>
    </source>
</evidence>
<keyword evidence="2" id="KW-0547">Nucleotide-binding</keyword>
<evidence type="ECO:0000256" key="4">
    <source>
        <dbReference type="ARBA" id="ARBA00023125"/>
    </source>
</evidence>
<dbReference type="PROSITE" id="PS51192">
    <property type="entry name" value="HELICASE_ATP_BIND_1"/>
    <property type="match status" value="1"/>
</dbReference>
<dbReference type="InterPro" id="IPR027417">
    <property type="entry name" value="P-loop_NTPase"/>
</dbReference>
<dbReference type="AlphaFoldDB" id="A0A1R2CHS2"/>
<dbReference type="GO" id="GO:0009378">
    <property type="term" value="F:four-way junction helicase activity"/>
    <property type="evidence" value="ECO:0007669"/>
    <property type="project" value="TreeGrafter"/>
</dbReference>
<dbReference type="GO" id="GO:0043138">
    <property type="term" value="F:3'-5' DNA helicase activity"/>
    <property type="evidence" value="ECO:0007669"/>
    <property type="project" value="UniProtKB-EC"/>
</dbReference>
<keyword evidence="5" id="KW-0413">Isomerase</keyword>
<dbReference type="Pfam" id="PF00270">
    <property type="entry name" value="DEAD"/>
    <property type="match status" value="1"/>
</dbReference>
<dbReference type="EMBL" id="MPUH01000148">
    <property type="protein sequence ID" value="OMJ88557.1"/>
    <property type="molecule type" value="Genomic_DNA"/>
</dbReference>
<evidence type="ECO:0000256" key="9">
    <source>
        <dbReference type="SAM" id="MobiDB-lite"/>
    </source>
</evidence>
<comment type="caution">
    <text evidence="12">The sequence shown here is derived from an EMBL/GenBank/DDBJ whole genome shotgun (WGS) entry which is preliminary data.</text>
</comment>
<evidence type="ECO:0000256" key="5">
    <source>
        <dbReference type="ARBA" id="ARBA00023235"/>
    </source>
</evidence>
<dbReference type="GO" id="GO:0005634">
    <property type="term" value="C:nucleus"/>
    <property type="evidence" value="ECO:0007669"/>
    <property type="project" value="TreeGrafter"/>
</dbReference>